<dbReference type="RefSeq" id="WP_264851238.1">
    <property type="nucleotide sequence ID" value="NZ_BRXR01000001.1"/>
</dbReference>
<organism evidence="4 5">
    <name type="scientific">Clostridium omnivorum</name>
    <dbReference type="NCBI Taxonomy" id="1604902"/>
    <lineage>
        <taxon>Bacteria</taxon>
        <taxon>Bacillati</taxon>
        <taxon>Bacillota</taxon>
        <taxon>Clostridia</taxon>
        <taxon>Eubacteriales</taxon>
        <taxon>Clostridiaceae</taxon>
        <taxon>Clostridium</taxon>
    </lineage>
</organism>
<evidence type="ECO:0000313" key="5">
    <source>
        <dbReference type="Proteomes" id="UP001208567"/>
    </source>
</evidence>
<dbReference type="InterPro" id="IPR036271">
    <property type="entry name" value="Tet_transcr_reg_TetR-rel_C_sf"/>
</dbReference>
<sequence length="214" mass="25072">MPKETFLNLSEEKQELIMRAAIDEFMNRGYEKGNIGDIAKAAGVAKGSMYQYFENKKELFLYSVKWAMELVMKKYNKVMLTDVKDINIFDYLYESSKETWQQMREEREVIIFIQDVFLGKYNNVKDETMNYMLKVMDDYTLRLIRDGKKNGYIRTDVDDNILAMFITGASIKMKEYIMNKARNAGDNLIDETFEANESEFKSMIDLIKNGMGAK</sequence>
<dbReference type="Pfam" id="PF00440">
    <property type="entry name" value="TetR_N"/>
    <property type="match status" value="1"/>
</dbReference>
<keyword evidence="1 2" id="KW-0238">DNA-binding</keyword>
<dbReference type="PROSITE" id="PS50977">
    <property type="entry name" value="HTH_TETR_2"/>
    <property type="match status" value="1"/>
</dbReference>
<protein>
    <submittedName>
        <fullName evidence="4">AcrR family transcriptional regulator</fullName>
    </submittedName>
</protein>
<evidence type="ECO:0000256" key="2">
    <source>
        <dbReference type="PROSITE-ProRule" id="PRU00335"/>
    </source>
</evidence>
<feature type="DNA-binding region" description="H-T-H motif" evidence="2">
    <location>
        <begin position="34"/>
        <end position="53"/>
    </location>
</feature>
<proteinExistence type="predicted"/>
<dbReference type="PANTHER" id="PTHR30328">
    <property type="entry name" value="TRANSCRIPTIONAL REPRESSOR"/>
    <property type="match status" value="1"/>
</dbReference>
<accession>A0ABQ5N9M6</accession>
<dbReference type="Proteomes" id="UP001208567">
    <property type="component" value="Unassembled WGS sequence"/>
</dbReference>
<dbReference type="SUPFAM" id="SSF48498">
    <property type="entry name" value="Tetracyclin repressor-like, C-terminal domain"/>
    <property type="match status" value="1"/>
</dbReference>
<name>A0ABQ5N9M6_9CLOT</name>
<dbReference type="PANTHER" id="PTHR30328:SF54">
    <property type="entry name" value="HTH-TYPE TRANSCRIPTIONAL REPRESSOR SCO4008"/>
    <property type="match status" value="1"/>
</dbReference>
<gene>
    <name evidence="4" type="ORF">bsdE14_33290</name>
</gene>
<dbReference type="EMBL" id="BRXR01000001">
    <property type="protein sequence ID" value="GLC31919.1"/>
    <property type="molecule type" value="Genomic_DNA"/>
</dbReference>
<keyword evidence="5" id="KW-1185">Reference proteome</keyword>
<evidence type="ECO:0000256" key="1">
    <source>
        <dbReference type="ARBA" id="ARBA00023125"/>
    </source>
</evidence>
<dbReference type="InterPro" id="IPR001647">
    <property type="entry name" value="HTH_TetR"/>
</dbReference>
<feature type="domain" description="HTH tetR-type" evidence="3">
    <location>
        <begin position="11"/>
        <end position="71"/>
    </location>
</feature>
<evidence type="ECO:0000313" key="4">
    <source>
        <dbReference type="EMBL" id="GLC31919.1"/>
    </source>
</evidence>
<dbReference type="InterPro" id="IPR009057">
    <property type="entry name" value="Homeodomain-like_sf"/>
</dbReference>
<dbReference type="Gene3D" id="1.10.357.10">
    <property type="entry name" value="Tetracycline Repressor, domain 2"/>
    <property type="match status" value="1"/>
</dbReference>
<comment type="caution">
    <text evidence="4">The sequence shown here is derived from an EMBL/GenBank/DDBJ whole genome shotgun (WGS) entry which is preliminary data.</text>
</comment>
<reference evidence="4 5" key="1">
    <citation type="journal article" date="2024" name="Int. J. Syst. Evol. Microbiol.">
        <title>Clostridium omnivorum sp. nov., isolated from anoxic soil under the treatment of reductive soil disinfestation.</title>
        <authorList>
            <person name="Ueki A."/>
            <person name="Tonouchi A."/>
            <person name="Kaku N."/>
            <person name="Honma S."/>
            <person name="Ueki K."/>
        </authorList>
    </citation>
    <scope>NUCLEOTIDE SEQUENCE [LARGE SCALE GENOMIC DNA]</scope>
    <source>
        <strain evidence="4 5">E14</strain>
    </source>
</reference>
<dbReference type="PRINTS" id="PR00455">
    <property type="entry name" value="HTHTETR"/>
</dbReference>
<evidence type="ECO:0000259" key="3">
    <source>
        <dbReference type="PROSITE" id="PS50977"/>
    </source>
</evidence>
<dbReference type="SUPFAM" id="SSF46689">
    <property type="entry name" value="Homeodomain-like"/>
    <property type="match status" value="1"/>
</dbReference>
<dbReference type="InterPro" id="IPR050109">
    <property type="entry name" value="HTH-type_TetR-like_transc_reg"/>
</dbReference>